<dbReference type="SUPFAM" id="SSF52172">
    <property type="entry name" value="CheY-like"/>
    <property type="match status" value="1"/>
</dbReference>
<dbReference type="PANTHER" id="PTHR44591">
    <property type="entry name" value="STRESS RESPONSE REGULATOR PROTEIN 1"/>
    <property type="match status" value="1"/>
</dbReference>
<dbReference type="InterPro" id="IPR001789">
    <property type="entry name" value="Sig_transdc_resp-reg_receiver"/>
</dbReference>
<dbReference type="Gene3D" id="3.40.50.2300">
    <property type="match status" value="1"/>
</dbReference>
<dbReference type="CDD" id="cd17574">
    <property type="entry name" value="REC_OmpR"/>
    <property type="match status" value="1"/>
</dbReference>
<evidence type="ECO:0000259" key="3">
    <source>
        <dbReference type="PROSITE" id="PS50110"/>
    </source>
</evidence>
<dbReference type="RefSeq" id="WP_190538898.1">
    <property type="nucleotide sequence ID" value="NZ_CAWPNO010000095.1"/>
</dbReference>
<evidence type="ECO:0000256" key="2">
    <source>
        <dbReference type="PROSITE-ProRule" id="PRU00169"/>
    </source>
</evidence>
<dbReference type="InterPro" id="IPR011006">
    <property type="entry name" value="CheY-like_superfamily"/>
</dbReference>
<keyword evidence="5" id="KW-1185">Reference proteome</keyword>
<comment type="caution">
    <text evidence="4">The sequence shown here is derived from an EMBL/GenBank/DDBJ whole genome shotgun (WGS) entry which is preliminary data.</text>
</comment>
<organism evidence="4 5">
    <name type="scientific">Calothrix parietina FACHB-288</name>
    <dbReference type="NCBI Taxonomy" id="2692896"/>
    <lineage>
        <taxon>Bacteria</taxon>
        <taxon>Bacillati</taxon>
        <taxon>Cyanobacteriota</taxon>
        <taxon>Cyanophyceae</taxon>
        <taxon>Nostocales</taxon>
        <taxon>Calotrichaceae</taxon>
        <taxon>Calothrix</taxon>
    </lineage>
</organism>
<evidence type="ECO:0000256" key="1">
    <source>
        <dbReference type="ARBA" id="ARBA00022553"/>
    </source>
</evidence>
<feature type="domain" description="Response regulatory" evidence="3">
    <location>
        <begin position="4"/>
        <end position="123"/>
    </location>
</feature>
<feature type="modified residue" description="4-aspartylphosphate" evidence="2">
    <location>
        <position position="56"/>
    </location>
</feature>
<dbReference type="PANTHER" id="PTHR44591:SF3">
    <property type="entry name" value="RESPONSE REGULATORY DOMAIN-CONTAINING PROTEIN"/>
    <property type="match status" value="1"/>
</dbReference>
<evidence type="ECO:0000313" key="4">
    <source>
        <dbReference type="EMBL" id="MBD2194972.1"/>
    </source>
</evidence>
<dbReference type="PROSITE" id="PS50110">
    <property type="entry name" value="RESPONSE_REGULATORY"/>
    <property type="match status" value="1"/>
</dbReference>
<gene>
    <name evidence="4" type="ORF">H6G24_05600</name>
</gene>
<dbReference type="EMBL" id="JACJQH010000006">
    <property type="protein sequence ID" value="MBD2194972.1"/>
    <property type="molecule type" value="Genomic_DNA"/>
</dbReference>
<reference evidence="4 5" key="1">
    <citation type="journal article" date="2020" name="ISME J.">
        <title>Comparative genomics reveals insights into cyanobacterial evolution and habitat adaptation.</title>
        <authorList>
            <person name="Chen M.Y."/>
            <person name="Teng W.K."/>
            <person name="Zhao L."/>
            <person name="Hu C.X."/>
            <person name="Zhou Y.K."/>
            <person name="Han B.P."/>
            <person name="Song L.R."/>
            <person name="Shu W.S."/>
        </authorList>
    </citation>
    <scope>NUCLEOTIDE SEQUENCE [LARGE SCALE GENOMIC DNA]</scope>
    <source>
        <strain evidence="4 5">FACHB-288</strain>
    </source>
</reference>
<dbReference type="SMART" id="SM00448">
    <property type="entry name" value="REC"/>
    <property type="match status" value="1"/>
</dbReference>
<evidence type="ECO:0000313" key="5">
    <source>
        <dbReference type="Proteomes" id="UP000658514"/>
    </source>
</evidence>
<name>A0ABR8A4U7_9CYAN</name>
<dbReference type="Pfam" id="PF00072">
    <property type="entry name" value="Response_reg"/>
    <property type="match status" value="1"/>
</dbReference>
<keyword evidence="1 2" id="KW-0597">Phosphoprotein</keyword>
<dbReference type="Proteomes" id="UP000658514">
    <property type="component" value="Unassembled WGS sequence"/>
</dbReference>
<accession>A0ABR8A4U7</accession>
<sequence length="130" mass="14540">MKNKILIVDDEISVRLLLEEALEILENEAVEILTAKNGTEALEIITSENPKLVFLDVIMPKMSGLEVCNTVKNELKIPDIYIIMLTANGQEMDKRQGTDVGADLYLTKPFRAKNVLNICRDVLGLSVTHE</sequence>
<proteinExistence type="predicted"/>
<protein>
    <submittedName>
        <fullName evidence="4">Response regulator</fullName>
    </submittedName>
</protein>
<dbReference type="InterPro" id="IPR050595">
    <property type="entry name" value="Bact_response_regulator"/>
</dbReference>